<dbReference type="AlphaFoldDB" id="A0A7W8D4G1"/>
<dbReference type="InterPro" id="IPR013830">
    <property type="entry name" value="SGNH_hydro"/>
</dbReference>
<dbReference type="PANTHER" id="PTHR30383">
    <property type="entry name" value="THIOESTERASE 1/PROTEASE 1/LYSOPHOSPHOLIPASE L1"/>
    <property type="match status" value="1"/>
</dbReference>
<dbReference type="Proteomes" id="UP000521313">
    <property type="component" value="Unassembled WGS sequence"/>
</dbReference>
<evidence type="ECO:0000313" key="3">
    <source>
        <dbReference type="Proteomes" id="UP000521313"/>
    </source>
</evidence>
<dbReference type="Gene3D" id="3.40.50.1110">
    <property type="entry name" value="SGNH hydrolase"/>
    <property type="match status" value="1"/>
</dbReference>
<reference evidence="2 3" key="1">
    <citation type="submission" date="2020-08" db="EMBL/GenBank/DDBJ databases">
        <title>Genomic Encyclopedia of Type Strains, Phase IV (KMG-IV): sequencing the most valuable type-strain genomes for metagenomic binning, comparative biology and taxonomic classification.</title>
        <authorList>
            <person name="Goeker M."/>
        </authorList>
    </citation>
    <scope>NUCLEOTIDE SEQUENCE [LARGE SCALE GENOMIC DNA]</scope>
    <source>
        <strain evidence="2 3">DSM 26963</strain>
    </source>
</reference>
<feature type="domain" description="SGNH hydrolase-type esterase" evidence="1">
    <location>
        <begin position="57"/>
        <end position="219"/>
    </location>
</feature>
<gene>
    <name evidence="2" type="ORF">HNQ43_001429</name>
</gene>
<evidence type="ECO:0000313" key="2">
    <source>
        <dbReference type="EMBL" id="MBB5185375.1"/>
    </source>
</evidence>
<dbReference type="RefSeq" id="WP_183376275.1">
    <property type="nucleotide sequence ID" value="NZ_JACHHD010000014.1"/>
</dbReference>
<dbReference type="InterPro" id="IPR051532">
    <property type="entry name" value="Ester_Hydrolysis_Enzymes"/>
</dbReference>
<dbReference type="InterPro" id="IPR036514">
    <property type="entry name" value="SGNH_hydro_sf"/>
</dbReference>
<sequence>MKRKRMVKIRLSLALLLCAGTFLSFVLGIGLASGAFVKERVVTKTKEIKQIDANNVFLGDSLTDYFDLDAAFPDYSVVNSGVAGNTTDNVLADLNNRVTIYNPSQVFVWLGTNDLIDGKTPQQTIESLQEIIGQIQTERSLAKITLISLIPVNAQVNPATVGLCSNDHIQEVNQGLQEIAKEQELDYIDLFSELKDEQGNLKSEYTVDGLHLSDAGYQVVLGIIEPYLDA</sequence>
<dbReference type="SUPFAM" id="SSF52266">
    <property type="entry name" value="SGNH hydrolase"/>
    <property type="match status" value="1"/>
</dbReference>
<name>A0A7W8D4G1_9FIRM</name>
<dbReference type="Pfam" id="PF13472">
    <property type="entry name" value="Lipase_GDSL_2"/>
    <property type="match status" value="1"/>
</dbReference>
<protein>
    <submittedName>
        <fullName evidence="2">Lysophospholipase L1-like esterase</fullName>
    </submittedName>
</protein>
<dbReference type="GO" id="GO:0004622">
    <property type="term" value="F:phosphatidylcholine lysophospholipase activity"/>
    <property type="evidence" value="ECO:0007669"/>
    <property type="project" value="TreeGrafter"/>
</dbReference>
<proteinExistence type="predicted"/>
<dbReference type="EMBL" id="JACHHD010000014">
    <property type="protein sequence ID" value="MBB5185375.1"/>
    <property type="molecule type" value="Genomic_DNA"/>
</dbReference>
<organism evidence="2 3">
    <name type="scientific">Faecalicoccus acidiformans</name>
    <dbReference type="NCBI Taxonomy" id="915173"/>
    <lineage>
        <taxon>Bacteria</taxon>
        <taxon>Bacillati</taxon>
        <taxon>Bacillota</taxon>
        <taxon>Erysipelotrichia</taxon>
        <taxon>Erysipelotrichales</taxon>
        <taxon>Erysipelotrichaceae</taxon>
        <taxon>Faecalicoccus</taxon>
    </lineage>
</organism>
<accession>A0A7W8D4G1</accession>
<evidence type="ECO:0000259" key="1">
    <source>
        <dbReference type="Pfam" id="PF13472"/>
    </source>
</evidence>
<dbReference type="PANTHER" id="PTHR30383:SF5">
    <property type="entry name" value="SGNH HYDROLASE-TYPE ESTERASE DOMAIN-CONTAINING PROTEIN"/>
    <property type="match status" value="1"/>
</dbReference>
<comment type="caution">
    <text evidence="2">The sequence shown here is derived from an EMBL/GenBank/DDBJ whole genome shotgun (WGS) entry which is preliminary data.</text>
</comment>